<dbReference type="InterPro" id="IPR040442">
    <property type="entry name" value="Pyrv_kinase-like_dom_sf"/>
</dbReference>
<gene>
    <name evidence="21" type="ordered locus">Tlie_0755</name>
</gene>
<evidence type="ECO:0000313" key="21">
    <source>
        <dbReference type="EMBL" id="AER66488.1"/>
    </source>
</evidence>
<dbReference type="InterPro" id="IPR015806">
    <property type="entry name" value="Pyrv_Knase_insert_dom_sf"/>
</dbReference>
<evidence type="ECO:0000256" key="16">
    <source>
        <dbReference type="NCBIfam" id="TIGR01064"/>
    </source>
</evidence>
<dbReference type="HOGENOM" id="CLU_015439_0_2_0"/>
<comment type="similarity">
    <text evidence="5 17">Belongs to the pyruvate kinase family.</text>
</comment>
<comment type="similarity">
    <text evidence="4">In the C-terminal section; belongs to the PEP-utilizing enzyme family.</text>
</comment>
<feature type="domain" description="Pyruvate kinase C-terminal" evidence="20">
    <location>
        <begin position="358"/>
        <end position="471"/>
    </location>
</feature>
<dbReference type="InterPro" id="IPR015793">
    <property type="entry name" value="Pyrv_Knase_brl"/>
</dbReference>
<dbReference type="Pfam" id="PF02887">
    <property type="entry name" value="PK_C"/>
    <property type="match status" value="1"/>
</dbReference>
<evidence type="ECO:0000256" key="11">
    <source>
        <dbReference type="ARBA" id="ARBA00022840"/>
    </source>
</evidence>
<comment type="cofactor">
    <cofactor evidence="1">
        <name>Mg(2+)</name>
        <dbReference type="ChEBI" id="CHEBI:18420"/>
    </cofactor>
</comment>
<comment type="pathway">
    <text evidence="3 17">Carbohydrate degradation; glycolysis; pyruvate from D-glyceraldehyde 3-phosphate: step 5/5.</text>
</comment>
<keyword evidence="14 17" id="KW-0324">Glycolysis</keyword>
<dbReference type="Pfam" id="PF00391">
    <property type="entry name" value="PEP-utilizers"/>
    <property type="match status" value="1"/>
</dbReference>
<evidence type="ECO:0000256" key="12">
    <source>
        <dbReference type="ARBA" id="ARBA00022842"/>
    </source>
</evidence>
<dbReference type="SUPFAM" id="SSF51621">
    <property type="entry name" value="Phosphoenolpyruvate/pyruvate domain"/>
    <property type="match status" value="1"/>
</dbReference>
<evidence type="ECO:0000256" key="6">
    <source>
        <dbReference type="ARBA" id="ARBA00012142"/>
    </source>
</evidence>
<dbReference type="OrthoDB" id="9812123at2"/>
<dbReference type="InterPro" id="IPR015813">
    <property type="entry name" value="Pyrv/PenolPyrv_kinase-like_dom"/>
</dbReference>
<evidence type="ECO:0000256" key="9">
    <source>
        <dbReference type="ARBA" id="ARBA00022741"/>
    </source>
</evidence>
<dbReference type="Pfam" id="PF00224">
    <property type="entry name" value="PK"/>
    <property type="match status" value="1"/>
</dbReference>
<evidence type="ECO:0000256" key="2">
    <source>
        <dbReference type="ARBA" id="ARBA00001958"/>
    </source>
</evidence>
<dbReference type="GO" id="GO:0000287">
    <property type="term" value="F:magnesium ion binding"/>
    <property type="evidence" value="ECO:0007669"/>
    <property type="project" value="UniProtKB-UniRule"/>
</dbReference>
<evidence type="ECO:0000259" key="20">
    <source>
        <dbReference type="Pfam" id="PF02887"/>
    </source>
</evidence>
<dbReference type="STRING" id="580340.Tlie_0755"/>
<evidence type="ECO:0000256" key="1">
    <source>
        <dbReference type="ARBA" id="ARBA00001946"/>
    </source>
</evidence>
<dbReference type="InterPro" id="IPR008279">
    <property type="entry name" value="PEP-util_enz_mobile_dom"/>
</dbReference>
<evidence type="ECO:0000256" key="13">
    <source>
        <dbReference type="ARBA" id="ARBA00022958"/>
    </source>
</evidence>
<name>G7V9D8_THELD</name>
<evidence type="ECO:0000259" key="18">
    <source>
        <dbReference type="Pfam" id="PF00224"/>
    </source>
</evidence>
<keyword evidence="7 17" id="KW-0808">Transferase</keyword>
<evidence type="ECO:0000256" key="7">
    <source>
        <dbReference type="ARBA" id="ARBA00022679"/>
    </source>
</evidence>
<organism evidence="21 22">
    <name type="scientific">Thermovirga lienii (strain ATCC BAA-1197 / DSM 17291 / Cas60314)</name>
    <dbReference type="NCBI Taxonomy" id="580340"/>
    <lineage>
        <taxon>Bacteria</taxon>
        <taxon>Thermotogati</taxon>
        <taxon>Synergistota</taxon>
        <taxon>Synergistia</taxon>
        <taxon>Synergistales</taxon>
        <taxon>Thermovirgaceae</taxon>
        <taxon>Thermovirga</taxon>
    </lineage>
</organism>
<dbReference type="Gene3D" id="3.50.30.10">
    <property type="entry name" value="Phosphohistidine domain"/>
    <property type="match status" value="1"/>
</dbReference>
<evidence type="ECO:0000256" key="17">
    <source>
        <dbReference type="RuleBase" id="RU000504"/>
    </source>
</evidence>
<dbReference type="Gene3D" id="3.20.20.60">
    <property type="entry name" value="Phosphoenolpyruvate-binding domains"/>
    <property type="match status" value="1"/>
</dbReference>
<dbReference type="InterPro" id="IPR015795">
    <property type="entry name" value="Pyrv_Knase_C"/>
</dbReference>
<feature type="domain" description="PEP-utilising enzyme mobile" evidence="19">
    <location>
        <begin position="508"/>
        <end position="576"/>
    </location>
</feature>
<reference evidence="21 22" key="2">
    <citation type="journal article" date="2012" name="Stand. Genomic Sci.">
        <title>Genome sequence of the moderately thermophilic, amino-acid-degrading and sulfur-reducing bacterium Thermovirga lienii type strain (Cas60314(T)).</title>
        <authorList>
            <person name="Goker M."/>
            <person name="Saunders E."/>
            <person name="Lapidus A."/>
            <person name="Nolan M."/>
            <person name="Lucas S."/>
            <person name="Hammon N."/>
            <person name="Deshpande S."/>
            <person name="Cheng J.F."/>
            <person name="Han C."/>
            <person name="Tapia R."/>
            <person name="Goodwin L.A."/>
            <person name="Pitluck S."/>
            <person name="Liolios K."/>
            <person name="Mavromatis K."/>
            <person name="Pagani I."/>
            <person name="Ivanova N."/>
            <person name="Mikhailova N."/>
            <person name="Pati A."/>
            <person name="Chen A."/>
            <person name="Palaniappan K."/>
            <person name="Land M."/>
            <person name="Chang Y.J."/>
            <person name="Jeffries C.D."/>
            <person name="Brambilla E.M."/>
            <person name="Rohde M."/>
            <person name="Spring S."/>
            <person name="Detter J.C."/>
            <person name="Woyke T."/>
            <person name="Bristow J."/>
            <person name="Eisen J.A."/>
            <person name="Markowitz V."/>
            <person name="Hugenholtz P."/>
            <person name="Kyrpides N.C."/>
            <person name="Klenk H.P."/>
        </authorList>
    </citation>
    <scope>NUCLEOTIDE SEQUENCE [LARGE SCALE GENOMIC DNA]</scope>
    <source>
        <strain evidence="22">ATCC BAA-1197 / DSM 17291 / Cas60314</strain>
    </source>
</reference>
<dbReference type="Gene3D" id="3.40.1380.20">
    <property type="entry name" value="Pyruvate kinase, C-terminal domain"/>
    <property type="match status" value="1"/>
</dbReference>
<sequence length="602" mass="65130">MKKRVKIVCTLGPSCSKYDVLRNMVQAGMNVARLNFSHGDYESHGRLLDNARRAEKDLGMPIPIMIDTKGPEIRTGTLAGHVPVVLKGGDFLVITTRPTEGNKEKIYVDYPGFVREVAPGRTIFIDDGRISLKVEKILSEEETLCKVVVGGELGENKGVSVPGALNNLPILTKKDINDIKWAISRGADYLALSFVRTREDVLKARKLLEDLDGDLQIISKIETMQAVRNLEEIIEVSDGVMVARGDLGVEIPLEEVPMQQKRIIDLCRFVGKPVIVATQMLDSMIRNPRATRAECSDVANAVLDGADALMLSGETAQGKYPVEAVQTMAKIIERTEKDPLFWSITSNKGYENIKRISDAVGNAAVMIAKRMDAHGILCMTQSGSTAQIISKYRPKSKIIGATPSEKIYRKLGLVWGVHPLKVSKEENLENAITAGIERALEEGMLNEGDLVVVTAGVPVGISGTTNIIEVVSVGQILLKGMSIMKKVACGKVVTALDGAEAAMKISYGDILVCRQTDKGFVEAAKKASAIIAEEGGLTSHAAILSLELRIPCIVSAKSAMTVLEDGMIVTVDGNRGIVYRGRVHLESKGNKSDESGENVAGR</sequence>
<accession>G7V9D8</accession>
<evidence type="ECO:0000259" key="19">
    <source>
        <dbReference type="Pfam" id="PF00391"/>
    </source>
</evidence>
<dbReference type="InterPro" id="IPR018209">
    <property type="entry name" value="Pyrv_Knase_AS"/>
</dbReference>
<dbReference type="InterPro" id="IPR036918">
    <property type="entry name" value="Pyrv_Knase_C_sf"/>
</dbReference>
<dbReference type="InterPro" id="IPR036637">
    <property type="entry name" value="Phosphohistidine_dom_sf"/>
</dbReference>
<feature type="domain" description="Pyruvate kinase barrel" evidence="18">
    <location>
        <begin position="3"/>
        <end position="325"/>
    </location>
</feature>
<dbReference type="EC" id="2.7.1.40" evidence="6 16"/>
<keyword evidence="9" id="KW-0547">Nucleotide-binding</keyword>
<evidence type="ECO:0000256" key="5">
    <source>
        <dbReference type="ARBA" id="ARBA00008663"/>
    </source>
</evidence>
<dbReference type="SUPFAM" id="SSF52009">
    <property type="entry name" value="Phosphohistidine domain"/>
    <property type="match status" value="1"/>
</dbReference>
<dbReference type="GO" id="GO:0005524">
    <property type="term" value="F:ATP binding"/>
    <property type="evidence" value="ECO:0007669"/>
    <property type="project" value="UniProtKB-KW"/>
</dbReference>
<dbReference type="EMBL" id="CP003096">
    <property type="protein sequence ID" value="AER66488.1"/>
    <property type="molecule type" value="Genomic_DNA"/>
</dbReference>
<evidence type="ECO:0000256" key="15">
    <source>
        <dbReference type="ARBA" id="ARBA00023317"/>
    </source>
</evidence>
<dbReference type="eggNOG" id="COG0469">
    <property type="taxonomic scope" value="Bacteria"/>
</dbReference>
<dbReference type="UniPathway" id="UPA00109">
    <property type="reaction ID" value="UER00188"/>
</dbReference>
<dbReference type="PROSITE" id="PS00110">
    <property type="entry name" value="PYRUVATE_KINASE"/>
    <property type="match status" value="1"/>
</dbReference>
<dbReference type="PANTHER" id="PTHR11817">
    <property type="entry name" value="PYRUVATE KINASE"/>
    <property type="match status" value="1"/>
</dbReference>
<dbReference type="NCBIfam" id="TIGR01064">
    <property type="entry name" value="pyruv_kin"/>
    <property type="match status" value="1"/>
</dbReference>
<comment type="cofactor">
    <cofactor evidence="2">
        <name>K(+)</name>
        <dbReference type="ChEBI" id="CHEBI:29103"/>
    </cofactor>
</comment>
<evidence type="ECO:0000256" key="14">
    <source>
        <dbReference type="ARBA" id="ARBA00023152"/>
    </source>
</evidence>
<proteinExistence type="inferred from homology"/>
<dbReference type="PRINTS" id="PR01050">
    <property type="entry name" value="PYRUVTKNASE"/>
</dbReference>
<protein>
    <recommendedName>
        <fullName evidence="6 16">Pyruvate kinase</fullName>
        <ecNumber evidence="6 16">2.7.1.40</ecNumber>
    </recommendedName>
</protein>
<dbReference type="GO" id="GO:0030955">
    <property type="term" value="F:potassium ion binding"/>
    <property type="evidence" value="ECO:0007669"/>
    <property type="project" value="UniProtKB-UniRule"/>
</dbReference>
<keyword evidence="22" id="KW-1185">Reference proteome</keyword>
<keyword evidence="8" id="KW-0479">Metal-binding</keyword>
<evidence type="ECO:0000256" key="10">
    <source>
        <dbReference type="ARBA" id="ARBA00022777"/>
    </source>
</evidence>
<keyword evidence="15 21" id="KW-0670">Pyruvate</keyword>
<dbReference type="KEGG" id="tli:Tlie_0755"/>
<dbReference type="InterPro" id="IPR011037">
    <property type="entry name" value="Pyrv_Knase-like_insert_dom_sf"/>
</dbReference>
<dbReference type="FunFam" id="3.20.20.60:FF:000025">
    <property type="entry name" value="Pyruvate kinase"/>
    <property type="match status" value="1"/>
</dbReference>
<dbReference type="NCBIfam" id="NF004491">
    <property type="entry name" value="PRK05826.1"/>
    <property type="match status" value="1"/>
</dbReference>
<dbReference type="NCBIfam" id="NF004978">
    <property type="entry name" value="PRK06354.1"/>
    <property type="match status" value="1"/>
</dbReference>
<dbReference type="InterPro" id="IPR001697">
    <property type="entry name" value="Pyr_Knase"/>
</dbReference>
<keyword evidence="10 17" id="KW-0418">Kinase</keyword>
<dbReference type="GO" id="GO:0016301">
    <property type="term" value="F:kinase activity"/>
    <property type="evidence" value="ECO:0007669"/>
    <property type="project" value="UniProtKB-KW"/>
</dbReference>
<dbReference type="FunFam" id="2.40.33.10:FF:000001">
    <property type="entry name" value="Pyruvate kinase"/>
    <property type="match status" value="1"/>
</dbReference>
<keyword evidence="13" id="KW-0630">Potassium</keyword>
<dbReference type="SUPFAM" id="SSF52935">
    <property type="entry name" value="PK C-terminal domain-like"/>
    <property type="match status" value="1"/>
</dbReference>
<dbReference type="AlphaFoldDB" id="G7V9D8"/>
<keyword evidence="11" id="KW-0067">ATP-binding</keyword>
<evidence type="ECO:0000256" key="4">
    <source>
        <dbReference type="ARBA" id="ARBA00006237"/>
    </source>
</evidence>
<dbReference type="GO" id="GO:0004743">
    <property type="term" value="F:pyruvate kinase activity"/>
    <property type="evidence" value="ECO:0007669"/>
    <property type="project" value="UniProtKB-UniRule"/>
</dbReference>
<keyword evidence="12 17" id="KW-0460">Magnesium</keyword>
<dbReference type="Gene3D" id="2.40.33.10">
    <property type="entry name" value="PK beta-barrel domain-like"/>
    <property type="match status" value="1"/>
</dbReference>
<dbReference type="Proteomes" id="UP000005868">
    <property type="component" value="Chromosome"/>
</dbReference>
<comment type="catalytic activity">
    <reaction evidence="17">
        <text>pyruvate + ATP = phosphoenolpyruvate + ADP + H(+)</text>
        <dbReference type="Rhea" id="RHEA:18157"/>
        <dbReference type="ChEBI" id="CHEBI:15361"/>
        <dbReference type="ChEBI" id="CHEBI:15378"/>
        <dbReference type="ChEBI" id="CHEBI:30616"/>
        <dbReference type="ChEBI" id="CHEBI:58702"/>
        <dbReference type="ChEBI" id="CHEBI:456216"/>
        <dbReference type="EC" id="2.7.1.40"/>
    </reaction>
</comment>
<evidence type="ECO:0000313" key="22">
    <source>
        <dbReference type="Proteomes" id="UP000005868"/>
    </source>
</evidence>
<dbReference type="SUPFAM" id="SSF50800">
    <property type="entry name" value="PK beta-barrel domain-like"/>
    <property type="match status" value="1"/>
</dbReference>
<reference evidence="22" key="1">
    <citation type="submission" date="2011-10" db="EMBL/GenBank/DDBJ databases">
        <title>The complete genome of chromosome of Thermovirga lienii DSM 17291.</title>
        <authorList>
            <consortium name="US DOE Joint Genome Institute (JGI-PGF)"/>
            <person name="Lucas S."/>
            <person name="Copeland A."/>
            <person name="Lapidus A."/>
            <person name="Glavina del Rio T."/>
            <person name="Dalin E."/>
            <person name="Tice H."/>
            <person name="Bruce D."/>
            <person name="Goodwin L."/>
            <person name="Pitluck S."/>
            <person name="Peters L."/>
            <person name="Mikhailova N."/>
            <person name="Saunders E."/>
            <person name="Kyrpides N."/>
            <person name="Mavromatis K."/>
            <person name="Ivanova N."/>
            <person name="Last F.I."/>
            <person name="Brettin T."/>
            <person name="Detter J.C."/>
            <person name="Han C."/>
            <person name="Larimer F."/>
            <person name="Land M."/>
            <person name="Hauser L."/>
            <person name="Markowitz V."/>
            <person name="Cheng J.-F."/>
            <person name="Hugenholtz P."/>
            <person name="Woyke T."/>
            <person name="Wu D."/>
            <person name="Spring S."/>
            <person name="Schroeder M."/>
            <person name="Brambilla E.-M."/>
            <person name="Klenk H.-P."/>
            <person name="Eisen J.A."/>
        </authorList>
    </citation>
    <scope>NUCLEOTIDE SEQUENCE [LARGE SCALE GENOMIC DNA]</scope>
    <source>
        <strain evidence="22">ATCC BAA-1197 / DSM 17291 / Cas60314</strain>
    </source>
</reference>
<evidence type="ECO:0000256" key="8">
    <source>
        <dbReference type="ARBA" id="ARBA00022723"/>
    </source>
</evidence>
<evidence type="ECO:0000256" key="3">
    <source>
        <dbReference type="ARBA" id="ARBA00004997"/>
    </source>
</evidence>